<proteinExistence type="predicted"/>
<dbReference type="EMBL" id="BK015944">
    <property type="protein sequence ID" value="DAF86401.1"/>
    <property type="molecule type" value="Genomic_DNA"/>
</dbReference>
<name>A0A8S5TW22_9CAUD</name>
<reference evidence="1" key="1">
    <citation type="journal article" date="2021" name="Proc. Natl. Acad. Sci. U.S.A.">
        <title>A Catalog of Tens of Thousands of Viruses from Human Metagenomes Reveals Hidden Associations with Chronic Diseases.</title>
        <authorList>
            <person name="Tisza M.J."/>
            <person name="Buck C.B."/>
        </authorList>
    </citation>
    <scope>NUCLEOTIDE SEQUENCE</scope>
    <source>
        <strain evidence="1">Ctpvf97</strain>
    </source>
</reference>
<accession>A0A8S5TW22</accession>
<protein>
    <submittedName>
        <fullName evidence="1">Uncharacterized protein</fullName>
    </submittedName>
</protein>
<sequence>MPPPGCLGKTQAAYDGCEKCEGWFLCAGVFDFNKLRKFRGTDCRVASLLAMTDGGGKMS</sequence>
<evidence type="ECO:0000313" key="1">
    <source>
        <dbReference type="EMBL" id="DAF86401.1"/>
    </source>
</evidence>
<organism evidence="1">
    <name type="scientific">Myoviridae sp. ctpvf97</name>
    <dbReference type="NCBI Taxonomy" id="2825176"/>
    <lineage>
        <taxon>Viruses</taxon>
        <taxon>Duplodnaviria</taxon>
        <taxon>Heunggongvirae</taxon>
        <taxon>Uroviricota</taxon>
        <taxon>Caudoviricetes</taxon>
    </lineage>
</organism>